<keyword evidence="2" id="KW-0479">Metal-binding</keyword>
<proteinExistence type="predicted"/>
<reference evidence="11 12" key="1">
    <citation type="submission" date="2018-09" db="EMBL/GenBank/DDBJ databases">
        <title>whole genome sequence of T. equiperdum IVM-t1 strain.</title>
        <authorList>
            <person name="Suganuma K."/>
        </authorList>
    </citation>
    <scope>NUCLEOTIDE SEQUENCE [LARGE SCALE GENOMIC DNA]</scope>
    <source>
        <strain evidence="11 12">IVM-t1</strain>
    </source>
</reference>
<dbReference type="EMBL" id="QSBY01000005">
    <property type="protein sequence ID" value="RHW72543.1"/>
    <property type="molecule type" value="Genomic_DNA"/>
</dbReference>
<dbReference type="Gene3D" id="4.10.1060.10">
    <property type="entry name" value="Zinc finger, RanBP2-type"/>
    <property type="match status" value="1"/>
</dbReference>
<keyword evidence="3 7" id="KW-0863">Zinc-finger</keyword>
<feature type="region of interest" description="Disordered" evidence="8">
    <location>
        <begin position="468"/>
        <end position="489"/>
    </location>
</feature>
<accession>A0A3L6L790</accession>
<dbReference type="InterPro" id="IPR041412">
    <property type="entry name" value="Xrn1_helical"/>
</dbReference>
<protein>
    <submittedName>
        <fullName evidence="11">XRN 5'-3' exonuclease N-terminus/Zn-finger in Ran binding protein</fullName>
    </submittedName>
</protein>
<evidence type="ECO:0000256" key="9">
    <source>
        <dbReference type="SAM" id="Phobius"/>
    </source>
</evidence>
<name>A0A3L6L790_9TRYP</name>
<evidence type="ECO:0000256" key="1">
    <source>
        <dbReference type="ARBA" id="ARBA00022722"/>
    </source>
</evidence>
<keyword evidence="5" id="KW-0862">Zinc</keyword>
<evidence type="ECO:0000259" key="10">
    <source>
        <dbReference type="PROSITE" id="PS50199"/>
    </source>
</evidence>
<keyword evidence="9" id="KW-0472">Membrane</keyword>
<dbReference type="Gene3D" id="3.40.50.12390">
    <property type="match status" value="2"/>
</dbReference>
<organism evidence="11 12">
    <name type="scientific">Trypanosoma brucei equiperdum</name>
    <dbReference type="NCBI Taxonomy" id="630700"/>
    <lineage>
        <taxon>Eukaryota</taxon>
        <taxon>Discoba</taxon>
        <taxon>Euglenozoa</taxon>
        <taxon>Kinetoplastea</taxon>
        <taxon>Metakinetoplastina</taxon>
        <taxon>Trypanosomatida</taxon>
        <taxon>Trypanosomatidae</taxon>
        <taxon>Trypanosoma</taxon>
    </lineage>
</organism>
<feature type="domain" description="RanBP2-type" evidence="10">
    <location>
        <begin position="972"/>
        <end position="1003"/>
    </location>
</feature>
<sequence length="1036" mass="115780">MGVPKFASWLRNKYPAIVTKNCPSSVHGLYIDLNGIIHPCCHNDSDTAIALLPEEEKLECICSELELLVQTVQPKEVMYIAVDGVAPRAKMNQQRARRYMGRAAPAQTGEVASTYMPNKSGMAIVEEVVREFTSTEMAQANDDLDEVRQTLLEDPLYSGALYNEGEEEAGDALNDGDGVNSFCVRSTDDDYESTHENRYVESNQVVDDVFGHRGEVIVDDPTAFEFDSNCISPGTDFMAKVSDAVLNMLNEKMSGNDPTWTRLCVIFSGSNTPGEGEHKIIDFLRTQSSLAQFGGKANHVIVGLDADLIFLALSLHITQVFILRDTTRNPYKRRAVARQQQRERRSRRKRNFIDDTCIISLNPSYIDEEESDGVIGVPVCESSENSSSDTDNESPIESREAHVTTVPNTGFEYFDISVVGGSLISEVSALCDIKKFTPATESAFDKKTLVSSAGYYFFGQPNHIEDGTLPSSTECGSPKGRRSKRVSKKAEAERSWKNFRPCSSPANSKIIDDIIVLSILLGNDFLPHAPSAFSGESALDNLLELYVSEVLPYGFLTKGPHEINLPQLQRLFEAYAKIEAVKFRRFLLFKSTNKENNNSGAEFRKGSNNDNVTVADVAVALHSTIDDRWRDTYLKSTGLSNNVQEACEKYVEGVCFVWRYYTTTTTDSDWSWYYPFYHAPPVIDLAMYLKEANIKRMPLPVVKSTPPDTLVQLLSILPPTSHALLPMVLGEVMVRSPQQAELESTFPLQWNVDYHDSNVVHLATVMLPFADMDVLQQVVDAAWPQLTEEERWRTQKLDFHLVITSNKTSFVPKGDLRKLSDALDTILRRVPSREGVEIRQLYDVPLERYRPRTYSCTVEVPRLSYGADGQVIKRQRRHRHSGQLKGNGEGVIEGKKSNSRVTVVNKGPCFATFLLFLACASVFTAVVLLPCSLASFMQVLSINICAILISFVLGISVHDPSSGCGMSRNNIRQTFVDWLCTECLSLNFSSRTRCFVCRAPFDNRRCLAVFSCTQSADQSLYDPDHSPHIEAVKLQI</sequence>
<dbReference type="GO" id="GO:0004534">
    <property type="term" value="F:5'-3' RNA exonuclease activity"/>
    <property type="evidence" value="ECO:0007669"/>
    <property type="project" value="TreeGrafter"/>
</dbReference>
<evidence type="ECO:0000313" key="12">
    <source>
        <dbReference type="Proteomes" id="UP000266743"/>
    </source>
</evidence>
<dbReference type="GO" id="GO:0008270">
    <property type="term" value="F:zinc ion binding"/>
    <property type="evidence" value="ECO:0007669"/>
    <property type="project" value="UniProtKB-KW"/>
</dbReference>
<keyword evidence="6 11" id="KW-0269">Exonuclease</keyword>
<dbReference type="AlphaFoldDB" id="A0A3L6L790"/>
<evidence type="ECO:0000256" key="6">
    <source>
        <dbReference type="ARBA" id="ARBA00022839"/>
    </source>
</evidence>
<keyword evidence="1" id="KW-0540">Nuclease</keyword>
<evidence type="ECO:0000256" key="3">
    <source>
        <dbReference type="ARBA" id="ARBA00022771"/>
    </source>
</evidence>
<dbReference type="SMART" id="SM00547">
    <property type="entry name" value="ZnF_RBZ"/>
    <property type="match status" value="1"/>
</dbReference>
<keyword evidence="4" id="KW-0378">Hydrolase</keyword>
<evidence type="ECO:0000256" key="5">
    <source>
        <dbReference type="ARBA" id="ARBA00022833"/>
    </source>
</evidence>
<evidence type="ECO:0000256" key="2">
    <source>
        <dbReference type="ARBA" id="ARBA00022723"/>
    </source>
</evidence>
<dbReference type="CDD" id="cd18673">
    <property type="entry name" value="PIN_XRN1-2-like"/>
    <property type="match status" value="1"/>
</dbReference>
<dbReference type="PANTHER" id="PTHR12341:SF75">
    <property type="entry name" value="EXONUCLEASE XRNA, PUTATIVE-RELATED"/>
    <property type="match status" value="1"/>
</dbReference>
<comment type="caution">
    <text evidence="11">The sequence shown here is derived from an EMBL/GenBank/DDBJ whole genome shotgun (WGS) entry which is preliminary data.</text>
</comment>
<dbReference type="Proteomes" id="UP000266743">
    <property type="component" value="Chromosome 5"/>
</dbReference>
<dbReference type="InterPro" id="IPR001876">
    <property type="entry name" value="Znf_RanBP2"/>
</dbReference>
<evidence type="ECO:0000256" key="4">
    <source>
        <dbReference type="ARBA" id="ARBA00022801"/>
    </source>
</evidence>
<dbReference type="PROSITE" id="PS01358">
    <property type="entry name" value="ZF_RANBP2_1"/>
    <property type="match status" value="1"/>
</dbReference>
<feature type="transmembrane region" description="Helical" evidence="9">
    <location>
        <begin position="936"/>
        <end position="957"/>
    </location>
</feature>
<dbReference type="PROSITE" id="PS50199">
    <property type="entry name" value="ZF_RANBP2_2"/>
    <property type="match status" value="1"/>
</dbReference>
<gene>
    <name evidence="11" type="ORF">DPX39_050030900</name>
</gene>
<evidence type="ECO:0000256" key="8">
    <source>
        <dbReference type="SAM" id="MobiDB-lite"/>
    </source>
</evidence>
<dbReference type="InterPro" id="IPR004859">
    <property type="entry name" value="Xrn1_N"/>
</dbReference>
<keyword evidence="9" id="KW-0812">Transmembrane</keyword>
<feature type="region of interest" description="Disordered" evidence="8">
    <location>
        <begin position="379"/>
        <end position="399"/>
    </location>
</feature>
<dbReference type="Pfam" id="PF17846">
    <property type="entry name" value="XRN_M"/>
    <property type="match status" value="2"/>
</dbReference>
<dbReference type="GO" id="GO:0000956">
    <property type="term" value="P:nuclear-transcribed mRNA catabolic process"/>
    <property type="evidence" value="ECO:0007669"/>
    <property type="project" value="TreeGrafter"/>
</dbReference>
<dbReference type="PANTHER" id="PTHR12341">
    <property type="entry name" value="5'-&gt;3' EXORIBONUCLEASE"/>
    <property type="match status" value="1"/>
</dbReference>
<dbReference type="Gene3D" id="1.25.40.1050">
    <property type="match status" value="1"/>
</dbReference>
<dbReference type="Pfam" id="PF03159">
    <property type="entry name" value="XRN_N"/>
    <property type="match status" value="1"/>
</dbReference>
<evidence type="ECO:0000313" key="11">
    <source>
        <dbReference type="EMBL" id="RHW72543.1"/>
    </source>
</evidence>
<dbReference type="GO" id="GO:0005634">
    <property type="term" value="C:nucleus"/>
    <property type="evidence" value="ECO:0007669"/>
    <property type="project" value="TreeGrafter"/>
</dbReference>
<keyword evidence="9" id="KW-1133">Transmembrane helix</keyword>
<dbReference type="InterPro" id="IPR027073">
    <property type="entry name" value="5_3_exoribonuclease"/>
</dbReference>
<evidence type="ECO:0000256" key="7">
    <source>
        <dbReference type="PROSITE-ProRule" id="PRU00322"/>
    </source>
</evidence>
<feature type="transmembrane region" description="Helical" evidence="9">
    <location>
        <begin position="910"/>
        <end position="929"/>
    </location>
</feature>
<dbReference type="GO" id="GO:0003723">
    <property type="term" value="F:RNA binding"/>
    <property type="evidence" value="ECO:0007669"/>
    <property type="project" value="TreeGrafter"/>
</dbReference>